<accession>A0A494VN98</accession>
<dbReference type="Gene3D" id="3.30.160.710">
    <property type="match status" value="1"/>
</dbReference>
<feature type="domain" description="Ig-like" evidence="1">
    <location>
        <begin position="507"/>
        <end position="587"/>
    </location>
</feature>
<protein>
    <recommendedName>
        <fullName evidence="1">Ig-like domain-containing protein</fullName>
    </recommendedName>
</protein>
<dbReference type="InterPro" id="IPR008964">
    <property type="entry name" value="Invasin/intimin_cell_adhesion"/>
</dbReference>
<dbReference type="OrthoDB" id="355609at2"/>
<dbReference type="InterPro" id="IPR059226">
    <property type="entry name" value="Choice_anch_Q_dom"/>
</dbReference>
<name>A0A494VN98_9SPHI</name>
<dbReference type="Pfam" id="PF18676">
    <property type="entry name" value="MBG_2"/>
    <property type="match status" value="1"/>
</dbReference>
<dbReference type="Gene3D" id="2.60.40.1080">
    <property type="match status" value="11"/>
</dbReference>
<evidence type="ECO:0000259" key="1">
    <source>
        <dbReference type="PROSITE" id="PS50835"/>
    </source>
</evidence>
<dbReference type="InterPro" id="IPR003343">
    <property type="entry name" value="Big_2"/>
</dbReference>
<keyword evidence="3" id="KW-1185">Reference proteome</keyword>
<dbReference type="SMART" id="SM00710">
    <property type="entry name" value="PbH1"/>
    <property type="match status" value="6"/>
</dbReference>
<dbReference type="EMBL" id="CP032869">
    <property type="protein sequence ID" value="AYL95639.1"/>
    <property type="molecule type" value="Genomic_DNA"/>
</dbReference>
<dbReference type="Pfam" id="PF13585">
    <property type="entry name" value="CHU_C"/>
    <property type="match status" value="1"/>
</dbReference>
<dbReference type="InterPro" id="IPR013783">
    <property type="entry name" value="Ig-like_fold"/>
</dbReference>
<organism evidence="2 3">
    <name type="scientific">Mucilaginibacter celer</name>
    <dbReference type="NCBI Taxonomy" id="2305508"/>
    <lineage>
        <taxon>Bacteria</taxon>
        <taxon>Pseudomonadati</taxon>
        <taxon>Bacteroidota</taxon>
        <taxon>Sphingobacteriia</taxon>
        <taxon>Sphingobacteriales</taxon>
        <taxon>Sphingobacteriaceae</taxon>
        <taxon>Mucilaginibacter</taxon>
    </lineage>
</organism>
<feature type="domain" description="Ig-like" evidence="1">
    <location>
        <begin position="596"/>
        <end position="672"/>
    </location>
</feature>
<dbReference type="SUPFAM" id="SSF51126">
    <property type="entry name" value="Pectin lyase-like"/>
    <property type="match status" value="1"/>
</dbReference>
<dbReference type="InterPro" id="IPR007110">
    <property type="entry name" value="Ig-like_dom"/>
</dbReference>
<dbReference type="KEGG" id="muh:HYN43_010195"/>
<dbReference type="CDD" id="cd00102">
    <property type="entry name" value="IPT"/>
    <property type="match status" value="1"/>
</dbReference>
<dbReference type="InterPro" id="IPR014756">
    <property type="entry name" value="Ig_E-set"/>
</dbReference>
<dbReference type="InterPro" id="IPR011050">
    <property type="entry name" value="Pectin_lyase_fold/virulence"/>
</dbReference>
<dbReference type="InterPro" id="IPR041286">
    <property type="entry name" value="MBG_2"/>
</dbReference>
<sequence>MPIARAEVAPVNSKSKKFENSNSANLHKVNIKPAPTVIVFVTQNGAGLKNGSSWANAYSTNELHSALFNATSGMQFWIAAGAYNPIINGSGTYKLKSGVSIYGGFAGYETQLSQRDPSVNITLLTGASYQLMYALDLTEPALIDGVTMTTRATVLTTFGRVGGALWVSGGDNLLTVNNVTFKNNLAGKGAGIYILHSSPNITNCTFTNNTASATAVTGGAAAGGAIAIACARENTTSYGSHGPSNPTITNCKFTNNTAGYGSAIYMAGEDIYNDAGNKIATWAPNPVITNCVFSNNYGSSTVHIVLFSYDQVSLTRPRIQKSVFYQNQGNSIVNDSRGMSLTTEIYNCLFTGNNQPAIYNTSTTNSTVTSNACTPVIVNSTFYAQPAISNFNASPYLWGDILWGSNNPIYNFEKSFPQVKYSIVQGGYAGTGNLNADPVFVNTGNLIGSDNVWGTADDGLMLLPCSSPAINAGTLVSQGPTSDIRGVAWLDNPDMGAYEQNSTRLTPVIAITTSSRSICAGTPVTFTSATRYAGDKPVYQWQKNGINVGFNSATYTDSTLTDNSVITCLLTSSDACSIGQVTSNSLVMTVNPVIKPGISIAGSASSVCPGTPVTFTATPVNPGSYASYQWLRNGKNTGTNALTYTASFTTTDTIRCIITTNTDCTVPRTAVSNSIVMGIKPQLKPQATITASATTIIPKTKVTFTAKVVNGGTKPLYSWIKNGVTVGQNQATYIDSLLKGSEHISCIVTGSGDCPLTDTSNVVTINMVAPQISSFSPANAVSGTSIIIKGKYLTNTSSVKFGGTAAASFVVNSDTQITAVVGIGSSGDVTVVTPGGPASASGFVYQLNQTVTFASIPAKTTNAADFDPGATSSSGLPVAYTFSNTKVASLVNGKIHILSTGSVTITATQAGDSKYAKATASQLLIVSSPGVQVITFATPAPVSYGMADFDAGATSNAGLPVLYSSSDTTIANIINNKVHITGVGKVNITASQPGNEAYNKATSLTRILTINKGNQSISFDPLESITYGYISGTTAKASASSGLPVIFSSADTTIAKVSSNQIFPFKAGVVNITASQPGNNFYNAATPVVQSLTIYKQYQYISIQSYGYQTFGTADFEPGLYISSKLKPTYSSSDTTVVSISAAGLLHMKGVGTTTITVTQAGNESYYPANAVTQLLTISKGGQTITFPAMQPVQFASADFIPNAVSSSGLALSFTSSDTTRAKIVAGKIRPLKVGTVTITATQAGNNNYTAATKVTQLLTVVKSDQSINFATPSAAKFGDAPFTLVATSGSGLAVSFVSSDTSVVRISAAGLVTLRKPGSVTIIASQAGSANYNAAAPVSRTFSIGKGDQQITFAALAPKTFGDAAITPGAISSSKLLVDYSSSDTSVAVISAGRIVIKNGGQVTITATQAGNDFYNPAPAVSRQLSIGRAAQTITFAALTAKVFGSADFALTAFSSSRLPVTYTSSNTAVATVTNGVVHIIGAGTATITASQTGNSKYAAATQVSQLLTVSKAVQTITFAALPAKYYLDTDFYVSAVSTAGLPASFSIADTTVARFINGKVHIIKAGITNIIATQAGNGNYSAAVPVTRAFTVGKAPQNITFSTLPSKQYGDGDFSISAISSSGLPVSFSIRDTTVARINNGVIHILRAGTTTVLANQAGNSNYNAALTISQILNIGKANQSINFAALPAAKFGDAPFTLVATSGSGLAVSFVSSDTSVVRISAAGLVTLRKPGSATITASQAGSANYNAAAPVSRTLSIGKGDQQITFAALAPKTFGDAAITPGAISSSKLLVDYSSSDTSVAVISAGRIVIKNGGQVTITATQVGNDFYNPAPAVSRQLSIGRAAQTITFAALTAKVFGSVDFALTAFSSSRLPVTYTSSNTAVATVTNGVVHITGAGTATITASQTGNSKYAAATQVSQLLTVSKAVQTITFAALPAKYYLDTDFYVSAVSTAGLPVSFSIADTTVARFINGKVHIIKAGITNIIATQAGNGNYSAAVPVTRAFTVGKAPQNITFSTLPSKQYGDGDFSISAISSSGLPVSFSIRDTTVARINNGVIHILRAGTTTILANQAGNSNYNAALTISQTLNIGKANQSINFVALPAAKFGDAPFTLSATSGSGLAVSFASSDTSVIRIGATGLVTLLKPGSVTIIASQAGSANYNAAAPVSRTLSIGKGDQQISFAALAPKTFGDAAITPGAISSSKLLVDYSSSDTSVAVISAGRIVIKNGGQATITATQAGNDFYNPAPAVSQQLSIGRAAQTITFAALTAKVFGSVDFALTAFSSSRLPVTYTSSNTAVATVTNGVVHITGAGTATITASQTGNSKYAAATPVSQLLTVSKATQTITFAAITNVKYGSADIQLNAAASSKLTVSNYVSSNTSVATIVNGRLHVINAGSVIITANQAGNSNYNAANPVSITVSIAKAPLTITAGNKTKVSGADNPVFTATYTGFLNGDTTTSLLTPPIFKATTTASPGAYPIIVSGATAANYVISFVNGTLTVTAKPATGISQPRIETTAAKTPDNIAYVKTEPTVRGALSPNGDGINDVLIVDGLEAYPDNTLTILNLSGVKIYEAKAYDNANKTFDGHSNITGVMQKPGTYFYLLEYKDNGETNKKSGYIIIKY</sequence>
<dbReference type="SUPFAM" id="SSF49373">
    <property type="entry name" value="Invasin/intimin cell-adhesion fragments"/>
    <property type="match status" value="7"/>
</dbReference>
<dbReference type="InterPro" id="IPR006626">
    <property type="entry name" value="PbH1"/>
</dbReference>
<dbReference type="SUPFAM" id="SSF81296">
    <property type="entry name" value="E set domains"/>
    <property type="match status" value="1"/>
</dbReference>
<evidence type="ECO:0000313" key="2">
    <source>
        <dbReference type="EMBL" id="AYL95639.1"/>
    </source>
</evidence>
<gene>
    <name evidence="2" type="ORF">HYN43_010195</name>
</gene>
<dbReference type="SMART" id="SM00635">
    <property type="entry name" value="BID_2"/>
    <property type="match status" value="10"/>
</dbReference>
<dbReference type="PROSITE" id="PS50835">
    <property type="entry name" value="IG_LIKE"/>
    <property type="match status" value="2"/>
</dbReference>
<dbReference type="Proteomes" id="UP000270046">
    <property type="component" value="Chromosome"/>
</dbReference>
<dbReference type="NCBIfam" id="NF041518">
    <property type="entry name" value="choice_anch_Q"/>
    <property type="match status" value="1"/>
</dbReference>
<reference evidence="2 3" key="1">
    <citation type="submission" date="2018-10" db="EMBL/GenBank/DDBJ databases">
        <title>Genome sequencing of Mucilaginibacter sp. HYN0043.</title>
        <authorList>
            <person name="Kim M."/>
            <person name="Yi H."/>
        </authorList>
    </citation>
    <scope>NUCLEOTIDE SEQUENCE [LARGE SCALE GENOMIC DNA]</scope>
    <source>
        <strain evidence="2 3">HYN0043</strain>
    </source>
</reference>
<evidence type="ECO:0000313" key="3">
    <source>
        <dbReference type="Proteomes" id="UP000270046"/>
    </source>
</evidence>
<proteinExistence type="predicted"/>
<dbReference type="Gene3D" id="2.60.40.10">
    <property type="entry name" value="Immunoglobulins"/>
    <property type="match status" value="2"/>
</dbReference>